<dbReference type="Proteomes" id="UP000023152">
    <property type="component" value="Unassembled WGS sequence"/>
</dbReference>
<dbReference type="EMBL" id="ASPP01027014">
    <property type="protein sequence ID" value="ETO06567.1"/>
    <property type="molecule type" value="Genomic_DNA"/>
</dbReference>
<organism evidence="1 2">
    <name type="scientific">Reticulomyxa filosa</name>
    <dbReference type="NCBI Taxonomy" id="46433"/>
    <lineage>
        <taxon>Eukaryota</taxon>
        <taxon>Sar</taxon>
        <taxon>Rhizaria</taxon>
        <taxon>Retaria</taxon>
        <taxon>Foraminifera</taxon>
        <taxon>Monothalamids</taxon>
        <taxon>Reticulomyxidae</taxon>
        <taxon>Reticulomyxa</taxon>
    </lineage>
</organism>
<evidence type="ECO:0000313" key="2">
    <source>
        <dbReference type="Proteomes" id="UP000023152"/>
    </source>
</evidence>
<dbReference type="AlphaFoldDB" id="X6LZI9"/>
<reference evidence="1 2" key="1">
    <citation type="journal article" date="2013" name="Curr. Biol.">
        <title>The Genome of the Foraminiferan Reticulomyxa filosa.</title>
        <authorList>
            <person name="Glockner G."/>
            <person name="Hulsmann N."/>
            <person name="Schleicher M."/>
            <person name="Noegel A.A."/>
            <person name="Eichinger L."/>
            <person name="Gallinger C."/>
            <person name="Pawlowski J."/>
            <person name="Sierra R."/>
            <person name="Euteneuer U."/>
            <person name="Pillet L."/>
            <person name="Moustafa A."/>
            <person name="Platzer M."/>
            <person name="Groth M."/>
            <person name="Szafranski K."/>
            <person name="Schliwa M."/>
        </authorList>
    </citation>
    <scope>NUCLEOTIDE SEQUENCE [LARGE SCALE GENOMIC DNA]</scope>
</reference>
<protein>
    <submittedName>
        <fullName evidence="1">Uncharacterized protein</fullName>
    </submittedName>
</protein>
<accession>X6LZI9</accession>
<sequence length="101" mass="11366">MAQGIIEEMSKDIGKFFGTFALAYITKLLNNKIQGAIEDIIKSVKLESKEDPQNEEKKLEDKLNNVKPLDAGAVLLSYKSAWEPDHIGKFLIAKRADQKMD</sequence>
<evidence type="ECO:0000313" key="1">
    <source>
        <dbReference type="EMBL" id="ETO06567.1"/>
    </source>
</evidence>
<gene>
    <name evidence="1" type="ORF">RFI_30825</name>
</gene>
<comment type="caution">
    <text evidence="1">The sequence shown here is derived from an EMBL/GenBank/DDBJ whole genome shotgun (WGS) entry which is preliminary data.</text>
</comment>
<name>X6LZI9_RETFI</name>
<keyword evidence="2" id="KW-1185">Reference proteome</keyword>
<proteinExistence type="predicted"/>